<proteinExistence type="predicted"/>
<dbReference type="InterPro" id="IPR009576">
    <property type="entry name" value="Biofilm_formation_YgiB"/>
</dbReference>
<dbReference type="AlphaFoldDB" id="A0A9X9WTG0"/>
<reference evidence="2" key="2">
    <citation type="journal article" date="2021" name="Syst. Appl. Microbiol.">
        <title>Roseomonas hellenica sp. nov., isolated from roots of wild-growing Alkanna tinctoria.</title>
        <authorList>
            <person name="Rat A."/>
            <person name="Naranjo H.D."/>
            <person name="Lebbe L."/>
            <person name="Cnockaert M."/>
            <person name="Krigas N."/>
            <person name="Grigoriadou K."/>
            <person name="Maloupa E."/>
            <person name="Willems A."/>
        </authorList>
    </citation>
    <scope>NUCLEOTIDE SEQUENCE</scope>
    <source>
        <strain evidence="2">LMG 31231</strain>
    </source>
</reference>
<dbReference type="EMBL" id="JAAEDM010000007">
    <property type="protein sequence ID" value="MBR0670439.1"/>
    <property type="molecule type" value="Genomic_DNA"/>
</dbReference>
<accession>A0A9X9WTG0</accession>
<comment type="caution">
    <text evidence="2">The sequence shown here is derived from an EMBL/GenBank/DDBJ whole genome shotgun (WGS) entry which is preliminary data.</text>
</comment>
<feature type="compositionally biased region" description="Low complexity" evidence="1">
    <location>
        <begin position="328"/>
        <end position="347"/>
    </location>
</feature>
<evidence type="ECO:0000313" key="2">
    <source>
        <dbReference type="EMBL" id="MBR0670439.1"/>
    </source>
</evidence>
<gene>
    <name evidence="2" type="ORF">GXW76_04580</name>
</gene>
<feature type="region of interest" description="Disordered" evidence="1">
    <location>
        <begin position="328"/>
        <end position="361"/>
    </location>
</feature>
<protein>
    <submittedName>
        <fullName evidence="2">DUF1190 domain-containing protein</fullName>
    </submittedName>
</protein>
<evidence type="ECO:0000256" key="1">
    <source>
        <dbReference type="SAM" id="MobiDB-lite"/>
    </source>
</evidence>
<dbReference type="RefSeq" id="WP_211860808.1">
    <property type="nucleotide sequence ID" value="NZ_JAAEDM010000007.1"/>
</dbReference>
<dbReference type="Pfam" id="PF06693">
    <property type="entry name" value="DUF1190"/>
    <property type="match status" value="1"/>
</dbReference>
<reference evidence="2" key="1">
    <citation type="submission" date="2020-01" db="EMBL/GenBank/DDBJ databases">
        <authorList>
            <person name="Rat A."/>
        </authorList>
    </citation>
    <scope>NUCLEOTIDE SEQUENCE</scope>
    <source>
        <strain evidence="2">LMG 31231</strain>
    </source>
</reference>
<evidence type="ECO:0000313" key="3">
    <source>
        <dbReference type="Proteomes" id="UP001138751"/>
    </source>
</evidence>
<sequence>MPHDGDATVPPRRRSRTVRAAALVTLGLGAAGCDETPPPDLPGQTEARLDACRAAHRRLGEDPARCDVLEQVVAREHGAARPHFVTIAACEATFGRDACEGETLAATGPNWRPVLAGWSRAPEDQRLLHPVVQDRSARYWALREPALPAGSGIATQPAPRNVETPDLSAATRTPIAATYAYYRLAPIYPDEATCAVEWQACERSDLPLPNRFATRDSCRATWTQCVEVELPESALTMTVADSTPPQEMSGARTSGTASRAGWWIGYNSGYRQGYSSGIGPRYQGWTWTADRTPTAAYRPAVGTGPLQAWDSGTRRLAAANRMGVYSSGSGSRVSGTTISRPTSTISRAGFGSTGRAYSSGG</sequence>
<name>A0A9X9WTG0_9PROT</name>
<organism evidence="2 3">
    <name type="scientific">Neoroseomonas soli</name>
    <dbReference type="NCBI Taxonomy" id="1081025"/>
    <lineage>
        <taxon>Bacteria</taxon>
        <taxon>Pseudomonadati</taxon>
        <taxon>Pseudomonadota</taxon>
        <taxon>Alphaproteobacteria</taxon>
        <taxon>Acetobacterales</taxon>
        <taxon>Acetobacteraceae</taxon>
        <taxon>Neoroseomonas</taxon>
    </lineage>
</organism>
<dbReference type="Proteomes" id="UP001138751">
    <property type="component" value="Unassembled WGS sequence"/>
</dbReference>
<keyword evidence="3" id="KW-1185">Reference proteome</keyword>